<accession>A0A2W5MWP3</accession>
<gene>
    <name evidence="3" type="ORF">DI551_09720</name>
</gene>
<evidence type="ECO:0000256" key="1">
    <source>
        <dbReference type="SAM" id="MobiDB-lite"/>
    </source>
</evidence>
<dbReference type="InterPro" id="IPR016047">
    <property type="entry name" value="M23ase_b-sheet_dom"/>
</dbReference>
<evidence type="ECO:0000259" key="2">
    <source>
        <dbReference type="Pfam" id="PF01551"/>
    </source>
</evidence>
<dbReference type="GO" id="GO:0004222">
    <property type="term" value="F:metalloendopeptidase activity"/>
    <property type="evidence" value="ECO:0007669"/>
    <property type="project" value="TreeGrafter"/>
</dbReference>
<feature type="region of interest" description="Disordered" evidence="1">
    <location>
        <begin position="177"/>
        <end position="245"/>
    </location>
</feature>
<dbReference type="PANTHER" id="PTHR21666">
    <property type="entry name" value="PEPTIDASE-RELATED"/>
    <property type="match status" value="1"/>
</dbReference>
<sequence length="480" mass="50492">MTARERNTQSRTKKSNGLVLAIMLFAALYPVALYAQASSVIIRPPVSGTPSDDFHFRSIHPVTGKPRMHYGTDYPLAVGTKVSTPGTVIDCHYGSGGAGNMATVAMACGVTLVYMHLQTCANTTGTTTVTSGNTGGSTGGHLHFEVKINGTNVDAEEAYGKNLCDEQVRAQLLADAKAKGGGGGGGGTNPATKPPEVSPPGTTVNTPAPTPPVGGAASGMPPVELPPTQEGPDLSGETENELTGCGTDTWTAMVNQAILQTRREMLMNERYIAISTTTRWENRQVDIIGREVTVNIGMGAGSLDGAITNAAESMFEFIDGSFHHSFLGGLLEAPNSPATDLNVETQADYFNCGLMAQVWQQAKCLNVTDQPLFYKFEDLIDNDPRAYPAGYECEDSGITQAMIDTAKGAEVEFSPLVTHYDLLDPEIAGGCAPPVPTGVTVSRRYGAGQISEMRTYTDALCLTAGCSYQNPGVAGLGTCE</sequence>
<organism evidence="3 4">
    <name type="scientific">Micavibrio aeruginosavorus</name>
    <dbReference type="NCBI Taxonomy" id="349221"/>
    <lineage>
        <taxon>Bacteria</taxon>
        <taxon>Pseudomonadati</taxon>
        <taxon>Bdellovibrionota</taxon>
        <taxon>Bdellovibrionia</taxon>
        <taxon>Bdellovibrionales</taxon>
        <taxon>Pseudobdellovibrionaceae</taxon>
        <taxon>Micavibrio</taxon>
    </lineage>
</organism>
<dbReference type="InterPro" id="IPR011055">
    <property type="entry name" value="Dup_hybrid_motif"/>
</dbReference>
<proteinExistence type="predicted"/>
<comment type="caution">
    <text evidence="3">The sequence shown here is derived from an EMBL/GenBank/DDBJ whole genome shotgun (WGS) entry which is preliminary data.</text>
</comment>
<dbReference type="PANTHER" id="PTHR21666:SF270">
    <property type="entry name" value="MUREIN HYDROLASE ACTIVATOR ENVC"/>
    <property type="match status" value="1"/>
</dbReference>
<evidence type="ECO:0000313" key="4">
    <source>
        <dbReference type="Proteomes" id="UP000249417"/>
    </source>
</evidence>
<reference evidence="3 4" key="1">
    <citation type="submission" date="2017-08" db="EMBL/GenBank/DDBJ databases">
        <title>Infants hospitalized years apart are colonized by the same room-sourced microbial strains.</title>
        <authorList>
            <person name="Brooks B."/>
            <person name="Olm M.R."/>
            <person name="Firek B.A."/>
            <person name="Baker R."/>
            <person name="Thomas B.C."/>
            <person name="Morowitz M.J."/>
            <person name="Banfield J.F."/>
        </authorList>
    </citation>
    <scope>NUCLEOTIDE SEQUENCE [LARGE SCALE GENOMIC DNA]</scope>
    <source>
        <strain evidence="3">S2_005_002_R2_29</strain>
    </source>
</reference>
<dbReference type="SUPFAM" id="SSF51261">
    <property type="entry name" value="Duplicated hybrid motif"/>
    <property type="match status" value="1"/>
</dbReference>
<protein>
    <recommendedName>
        <fullName evidence="2">M23ase beta-sheet core domain-containing protein</fullName>
    </recommendedName>
</protein>
<dbReference type="Proteomes" id="UP000249417">
    <property type="component" value="Unassembled WGS sequence"/>
</dbReference>
<dbReference type="Gene3D" id="2.70.70.10">
    <property type="entry name" value="Glucose Permease (Domain IIA)"/>
    <property type="match status" value="1"/>
</dbReference>
<feature type="domain" description="M23ase beta-sheet core" evidence="2">
    <location>
        <begin position="67"/>
        <end position="154"/>
    </location>
</feature>
<name>A0A2W5MWP3_9BACT</name>
<dbReference type="EMBL" id="QFQB01000084">
    <property type="protein sequence ID" value="PZQ44619.1"/>
    <property type="molecule type" value="Genomic_DNA"/>
</dbReference>
<evidence type="ECO:0000313" key="3">
    <source>
        <dbReference type="EMBL" id="PZQ44619.1"/>
    </source>
</evidence>
<dbReference type="AlphaFoldDB" id="A0A2W5MWP3"/>
<dbReference type="Pfam" id="PF01551">
    <property type="entry name" value="Peptidase_M23"/>
    <property type="match status" value="1"/>
</dbReference>
<feature type="compositionally biased region" description="Gly residues" evidence="1">
    <location>
        <begin position="179"/>
        <end position="188"/>
    </location>
</feature>
<dbReference type="InterPro" id="IPR050570">
    <property type="entry name" value="Cell_wall_metabolism_enzyme"/>
</dbReference>